<evidence type="ECO:0000313" key="5">
    <source>
        <dbReference type="EMBL" id="KAK1417773.1"/>
    </source>
</evidence>
<dbReference type="AlphaFoldDB" id="A0AAD8K9X0"/>
<proteinExistence type="predicted"/>
<organism evidence="5 6">
    <name type="scientific">Tagetes erecta</name>
    <name type="common">African marigold</name>
    <dbReference type="NCBI Taxonomy" id="13708"/>
    <lineage>
        <taxon>Eukaryota</taxon>
        <taxon>Viridiplantae</taxon>
        <taxon>Streptophyta</taxon>
        <taxon>Embryophyta</taxon>
        <taxon>Tracheophyta</taxon>
        <taxon>Spermatophyta</taxon>
        <taxon>Magnoliopsida</taxon>
        <taxon>eudicotyledons</taxon>
        <taxon>Gunneridae</taxon>
        <taxon>Pentapetalae</taxon>
        <taxon>asterids</taxon>
        <taxon>campanulids</taxon>
        <taxon>Asterales</taxon>
        <taxon>Asteraceae</taxon>
        <taxon>Asteroideae</taxon>
        <taxon>Heliantheae alliance</taxon>
        <taxon>Tageteae</taxon>
        <taxon>Tagetes</taxon>
    </lineage>
</organism>
<feature type="domain" description="Bulb-type lectin" evidence="4">
    <location>
        <begin position="26"/>
        <end position="148"/>
    </location>
</feature>
<evidence type="ECO:0000256" key="2">
    <source>
        <dbReference type="ARBA" id="ARBA00023180"/>
    </source>
</evidence>
<dbReference type="Pfam" id="PF01453">
    <property type="entry name" value="B_lectin"/>
    <property type="match status" value="1"/>
</dbReference>
<keyword evidence="6" id="KW-1185">Reference proteome</keyword>
<keyword evidence="2" id="KW-0325">Glycoprotein</keyword>
<evidence type="ECO:0000259" key="4">
    <source>
        <dbReference type="PROSITE" id="PS50927"/>
    </source>
</evidence>
<dbReference type="PROSITE" id="PS50927">
    <property type="entry name" value="BULB_LECTIN"/>
    <property type="match status" value="1"/>
</dbReference>
<feature type="chain" id="PRO_5042227046" description="Bulb-type lectin domain-containing protein" evidence="3">
    <location>
        <begin position="26"/>
        <end position="220"/>
    </location>
</feature>
<comment type="caution">
    <text evidence="5">The sequence shown here is derived from an EMBL/GenBank/DDBJ whole genome shotgun (WGS) entry which is preliminary data.</text>
</comment>
<gene>
    <name evidence="5" type="ORF">QVD17_26907</name>
</gene>
<dbReference type="SMART" id="SM00108">
    <property type="entry name" value="B_lectin"/>
    <property type="match status" value="1"/>
</dbReference>
<dbReference type="Gene3D" id="2.90.10.10">
    <property type="entry name" value="Bulb-type lectin domain"/>
    <property type="match status" value="1"/>
</dbReference>
<protein>
    <recommendedName>
        <fullName evidence="4">Bulb-type lectin domain-containing protein</fullName>
    </recommendedName>
</protein>
<dbReference type="InterPro" id="IPR001480">
    <property type="entry name" value="Bulb-type_lectin_dom"/>
</dbReference>
<evidence type="ECO:0000256" key="1">
    <source>
        <dbReference type="ARBA" id="ARBA00022729"/>
    </source>
</evidence>
<evidence type="ECO:0000313" key="6">
    <source>
        <dbReference type="Proteomes" id="UP001229421"/>
    </source>
</evidence>
<feature type="signal peptide" evidence="3">
    <location>
        <begin position="1"/>
        <end position="25"/>
    </location>
</feature>
<dbReference type="PANTHER" id="PTHR32444">
    <property type="entry name" value="BULB-TYPE LECTIN DOMAIN-CONTAINING PROTEIN"/>
    <property type="match status" value="1"/>
</dbReference>
<keyword evidence="1 3" id="KW-0732">Signal</keyword>
<dbReference type="EMBL" id="JAUHHV010000007">
    <property type="protein sequence ID" value="KAK1417773.1"/>
    <property type="molecule type" value="Genomic_DNA"/>
</dbReference>
<reference evidence="5" key="1">
    <citation type="journal article" date="2023" name="bioRxiv">
        <title>Improved chromosome-level genome assembly for marigold (Tagetes erecta).</title>
        <authorList>
            <person name="Jiang F."/>
            <person name="Yuan L."/>
            <person name="Wang S."/>
            <person name="Wang H."/>
            <person name="Xu D."/>
            <person name="Wang A."/>
            <person name="Fan W."/>
        </authorList>
    </citation>
    <scope>NUCLEOTIDE SEQUENCE</scope>
    <source>
        <strain evidence="5">WSJ</strain>
        <tissue evidence="5">Leaf</tissue>
    </source>
</reference>
<sequence>MITLIMFIVLSSNPIINHLLAPAYAVSTIKVGDQLNITSKLVSPATNFTLGFFTIPETNNTYLGIWYTIDDYTKVWVANPSTPINTSSSVLMIDPDTAKLIISTERTTLVNISDNESGPSFNLTATLQDTGDFQLKNETDNRIIWRSFDYPTNVLLPGMKLGLDRRTGRSWNLTSWLSDVIPGVGAFTMSWEPTGDDSQRFTIQRRGQPYWRIGDSNNQR</sequence>
<dbReference type="SUPFAM" id="SSF51110">
    <property type="entry name" value="alpha-D-mannose-specific plant lectins"/>
    <property type="match status" value="1"/>
</dbReference>
<dbReference type="PANTHER" id="PTHR32444:SF118">
    <property type="entry name" value="OS09G0551150 PROTEIN"/>
    <property type="match status" value="1"/>
</dbReference>
<dbReference type="Proteomes" id="UP001229421">
    <property type="component" value="Unassembled WGS sequence"/>
</dbReference>
<dbReference type="InterPro" id="IPR036426">
    <property type="entry name" value="Bulb-type_lectin_dom_sf"/>
</dbReference>
<accession>A0AAD8K9X0</accession>
<evidence type="ECO:0000256" key="3">
    <source>
        <dbReference type="SAM" id="SignalP"/>
    </source>
</evidence>
<name>A0AAD8K9X0_TARER</name>